<organism evidence="10">
    <name type="scientific">Oikopleura dioica</name>
    <name type="common">Tunicate</name>
    <dbReference type="NCBI Taxonomy" id="34765"/>
    <lineage>
        <taxon>Eukaryota</taxon>
        <taxon>Metazoa</taxon>
        <taxon>Chordata</taxon>
        <taxon>Tunicata</taxon>
        <taxon>Appendicularia</taxon>
        <taxon>Copelata</taxon>
        <taxon>Oikopleuridae</taxon>
        <taxon>Oikopleura</taxon>
    </lineage>
</organism>
<dbReference type="SUPFAM" id="SSF52540">
    <property type="entry name" value="P-loop containing nucleoside triphosphate hydrolases"/>
    <property type="match status" value="1"/>
</dbReference>
<dbReference type="GO" id="GO:0005524">
    <property type="term" value="F:ATP binding"/>
    <property type="evidence" value="ECO:0007669"/>
    <property type="project" value="UniProtKB-KW"/>
</dbReference>
<dbReference type="Gene3D" id="3.40.50.10810">
    <property type="entry name" value="Tandem AAA-ATPase domain"/>
    <property type="match status" value="1"/>
</dbReference>
<dbReference type="GO" id="GO:0005634">
    <property type="term" value="C:nucleus"/>
    <property type="evidence" value="ECO:0007669"/>
    <property type="project" value="UniProtKB-SubCell"/>
</dbReference>
<feature type="region of interest" description="Disordered" evidence="8">
    <location>
        <begin position="25"/>
        <end position="70"/>
    </location>
</feature>
<evidence type="ECO:0000256" key="4">
    <source>
        <dbReference type="ARBA" id="ARBA00022806"/>
    </source>
</evidence>
<dbReference type="GO" id="GO:0004386">
    <property type="term" value="F:helicase activity"/>
    <property type="evidence" value="ECO:0007669"/>
    <property type="project" value="UniProtKB-KW"/>
</dbReference>
<keyword evidence="7" id="KW-0539">Nucleus</keyword>
<protein>
    <recommendedName>
        <fullName evidence="9">Helicase ATP-binding domain-containing protein</fullName>
    </recommendedName>
</protein>
<dbReference type="Gene3D" id="3.40.50.300">
    <property type="entry name" value="P-loop containing nucleotide triphosphate hydrolases"/>
    <property type="match status" value="1"/>
</dbReference>
<comment type="similarity">
    <text evidence="2">Belongs to the SNF2/RAD54 helicase family.</text>
</comment>
<evidence type="ECO:0000259" key="9">
    <source>
        <dbReference type="PROSITE" id="PS51192"/>
    </source>
</evidence>
<keyword evidence="3" id="KW-0547">Nucleotide-binding</keyword>
<evidence type="ECO:0000256" key="8">
    <source>
        <dbReference type="SAM" id="MobiDB-lite"/>
    </source>
</evidence>
<dbReference type="FunCoup" id="E4WXW4">
    <property type="interactions" value="320"/>
</dbReference>
<sequence>MGDEDPLKPKTSILADLISQALDPTALVGIKRPIESDSGTDEEEKPNTSNPIPGSIPNNKRRKKKDKDLRKNIRKIKEDLELEKETQDARKEEQERLERLRLRNFVDLSHDDLKKTAADDSDDDIICMGEVTETAEEEDTANSGLHTNDDRNKPDQYGRILVNVNHPQDEDSVFLASQLQGKIKAHQIGGIRFMYDNTIESLKRCRSSAGFGCVLAHAMGLGKTLQVISFTDVILRHTGHKYVMIIVPVNTIQNWKAEFATWLPERPATSPPDPKVSYRTNPVYCVDERCNSIDARLALIKGWRSTGGSLIVGYETFRILVTPKKLKKNSTVPDQHHLMMLQECQKYLLDPGADLVICDEGHRIKNEKAELSKALSKIRTKRRVILTGTPLQNNLIEYWTMVDFVRPRLLGSKNEFQNMFVAPITNGQSKNATQDDRRQMKYRSHVLHELLKGCVQRRSHMVLCDDLPAKNEYILMVRLSQQQIPYYQKFTQLKNEESEEGSMNAVVAHATCSKIWNHPDLLYRTAVQASVEWALNSALVEHFAQISLERGKINLLFSKPWNTRFDKRVHKKRPYSSSSTW</sequence>
<dbReference type="OrthoDB" id="2020972at2759"/>
<dbReference type="PANTHER" id="PTHR45797">
    <property type="entry name" value="RAD54-LIKE"/>
    <property type="match status" value="1"/>
</dbReference>
<gene>
    <name evidence="10" type="ORF">GSOID_T00011759001</name>
</gene>
<dbReference type="InterPro" id="IPR027417">
    <property type="entry name" value="P-loop_NTPase"/>
</dbReference>
<dbReference type="AlphaFoldDB" id="E4WXW4"/>
<dbReference type="PROSITE" id="PS51192">
    <property type="entry name" value="HELICASE_ATP_BIND_1"/>
    <property type="match status" value="1"/>
</dbReference>
<keyword evidence="5" id="KW-0067">ATP-binding</keyword>
<dbReference type="Gene3D" id="1.20.120.850">
    <property type="entry name" value="SWI2/SNF2 ATPases, N-terminal domain"/>
    <property type="match status" value="1"/>
</dbReference>
<evidence type="ECO:0000256" key="6">
    <source>
        <dbReference type="ARBA" id="ARBA00023125"/>
    </source>
</evidence>
<dbReference type="GO" id="GO:0016887">
    <property type="term" value="F:ATP hydrolysis activity"/>
    <property type="evidence" value="ECO:0007669"/>
    <property type="project" value="InterPro"/>
</dbReference>
<evidence type="ECO:0000256" key="2">
    <source>
        <dbReference type="ARBA" id="ARBA00007025"/>
    </source>
</evidence>
<evidence type="ECO:0000313" key="10">
    <source>
        <dbReference type="EMBL" id="CBY22208.1"/>
    </source>
</evidence>
<proteinExistence type="inferred from homology"/>
<dbReference type="EMBL" id="FN653018">
    <property type="protein sequence ID" value="CBY22208.1"/>
    <property type="molecule type" value="Genomic_DNA"/>
</dbReference>
<feature type="region of interest" description="Disordered" evidence="8">
    <location>
        <begin position="132"/>
        <end position="154"/>
    </location>
</feature>
<dbReference type="Pfam" id="PF00176">
    <property type="entry name" value="SNF2-rel_dom"/>
    <property type="match status" value="1"/>
</dbReference>
<evidence type="ECO:0000256" key="1">
    <source>
        <dbReference type="ARBA" id="ARBA00004123"/>
    </source>
</evidence>
<name>E4WXW4_OIKDI</name>
<dbReference type="SMART" id="SM00487">
    <property type="entry name" value="DEXDc"/>
    <property type="match status" value="1"/>
</dbReference>
<dbReference type="InterPro" id="IPR014001">
    <property type="entry name" value="Helicase_ATP-bd"/>
</dbReference>
<evidence type="ECO:0000256" key="5">
    <source>
        <dbReference type="ARBA" id="ARBA00022840"/>
    </source>
</evidence>
<evidence type="ECO:0000256" key="7">
    <source>
        <dbReference type="ARBA" id="ARBA00023242"/>
    </source>
</evidence>
<accession>E4WXW4</accession>
<dbReference type="InterPro" id="IPR038718">
    <property type="entry name" value="SNF2-like_sf"/>
</dbReference>
<evidence type="ECO:0000256" key="3">
    <source>
        <dbReference type="ARBA" id="ARBA00022741"/>
    </source>
</evidence>
<keyword evidence="11" id="KW-1185">Reference proteome</keyword>
<dbReference type="GO" id="GO:0003677">
    <property type="term" value="F:DNA binding"/>
    <property type="evidence" value="ECO:0007669"/>
    <property type="project" value="UniProtKB-KW"/>
</dbReference>
<feature type="domain" description="Helicase ATP-binding" evidence="9">
    <location>
        <begin position="204"/>
        <end position="408"/>
    </location>
</feature>
<comment type="subcellular location">
    <subcellularLocation>
        <location evidence="1">Nucleus</location>
    </subcellularLocation>
</comment>
<keyword evidence="4" id="KW-0347">Helicase</keyword>
<dbReference type="Proteomes" id="UP000001307">
    <property type="component" value="Unassembled WGS sequence"/>
</dbReference>
<evidence type="ECO:0000313" key="11">
    <source>
        <dbReference type="Proteomes" id="UP000001307"/>
    </source>
</evidence>
<reference evidence="10" key="1">
    <citation type="journal article" date="2010" name="Science">
        <title>Plasticity of animal genome architecture unmasked by rapid evolution of a pelagic tunicate.</title>
        <authorList>
            <person name="Denoeud F."/>
            <person name="Henriet S."/>
            <person name="Mungpakdee S."/>
            <person name="Aury J.M."/>
            <person name="Da Silva C."/>
            <person name="Brinkmann H."/>
            <person name="Mikhaleva J."/>
            <person name="Olsen L.C."/>
            <person name="Jubin C."/>
            <person name="Canestro C."/>
            <person name="Bouquet J.M."/>
            <person name="Danks G."/>
            <person name="Poulain J."/>
            <person name="Campsteijn C."/>
            <person name="Adamski M."/>
            <person name="Cross I."/>
            <person name="Yadetie F."/>
            <person name="Muffato M."/>
            <person name="Louis A."/>
            <person name="Butcher S."/>
            <person name="Tsagkogeorga G."/>
            <person name="Konrad A."/>
            <person name="Singh S."/>
            <person name="Jensen M.F."/>
            <person name="Cong E.H."/>
            <person name="Eikeseth-Otteraa H."/>
            <person name="Noel B."/>
            <person name="Anthouard V."/>
            <person name="Porcel B.M."/>
            <person name="Kachouri-Lafond R."/>
            <person name="Nishino A."/>
            <person name="Ugolini M."/>
            <person name="Chourrout P."/>
            <person name="Nishida H."/>
            <person name="Aasland R."/>
            <person name="Huzurbazar S."/>
            <person name="Westhof E."/>
            <person name="Delsuc F."/>
            <person name="Lehrach H."/>
            <person name="Reinhardt R."/>
            <person name="Weissenbach J."/>
            <person name="Roy S.W."/>
            <person name="Artiguenave F."/>
            <person name="Postlethwait J.H."/>
            <person name="Manak J.R."/>
            <person name="Thompson E.M."/>
            <person name="Jaillon O."/>
            <person name="Du Pasquier L."/>
            <person name="Boudinot P."/>
            <person name="Liberles D.A."/>
            <person name="Volff J.N."/>
            <person name="Philippe H."/>
            <person name="Lenhard B."/>
            <person name="Roest Crollius H."/>
            <person name="Wincker P."/>
            <person name="Chourrout D."/>
        </authorList>
    </citation>
    <scope>NUCLEOTIDE SEQUENCE [LARGE SCALE GENOMIC DNA]</scope>
</reference>
<dbReference type="PANTHER" id="PTHR45797:SF1">
    <property type="entry name" value="HELICASE ARIP4"/>
    <property type="match status" value="1"/>
</dbReference>
<dbReference type="InterPro" id="IPR000330">
    <property type="entry name" value="SNF2_N"/>
</dbReference>
<dbReference type="InParanoid" id="E4WXW4"/>
<keyword evidence="4" id="KW-0378">Hydrolase</keyword>
<dbReference type="InterPro" id="IPR044574">
    <property type="entry name" value="ARIP4-like"/>
</dbReference>
<keyword evidence="6" id="KW-0238">DNA-binding</keyword>